<dbReference type="RefSeq" id="WP_111061235.1">
    <property type="nucleotide sequence ID" value="NZ_JBHUCU010000007.1"/>
</dbReference>
<dbReference type="Pfam" id="PF02541">
    <property type="entry name" value="Ppx-GppA"/>
    <property type="match status" value="1"/>
</dbReference>
<sequence length="306" mass="34636">MKYGAIDIGTNAARLLIGEISKNDEGYVFVKKISYTRVPLRLGMDVFERGKIGEKKKQDFIKTIKAFQLISEVFNVREMRACATSAMREAENSDSVKKAILKQTGVDIEIIDGHEESELVFSVFFLMELEKNMPFLVIDVGGGSTEITIFKEGKITAAKSFKIGTIRLLKNKVTEEIWTEMFEWLSSNTNAKHKIKVFGIGGNINKVNKLLGKRDFENMSFKEIDLLYEELKPLSVEKRISRYQLKADRADVIVPAMDIYLRIMKKIDAKKIIAPKIGLSDGIIYSLHNNHLKSLSKKTKLSSDNG</sequence>
<protein>
    <submittedName>
        <fullName evidence="3">Exopolyphosphatase</fullName>
    </submittedName>
</protein>
<dbReference type="PANTHER" id="PTHR30005">
    <property type="entry name" value="EXOPOLYPHOSPHATASE"/>
    <property type="match status" value="1"/>
</dbReference>
<accession>A0A2W1N385</accession>
<dbReference type="EMBL" id="QKSB01000001">
    <property type="protein sequence ID" value="PZE18334.1"/>
    <property type="molecule type" value="Genomic_DNA"/>
</dbReference>
<feature type="domain" description="Ppx/GppA phosphatase N-terminal" evidence="2">
    <location>
        <begin position="24"/>
        <end position="291"/>
    </location>
</feature>
<dbReference type="AlphaFoldDB" id="A0A2W1N385"/>
<dbReference type="OrthoDB" id="9814545at2"/>
<gene>
    <name evidence="3" type="ORF">DNU06_00420</name>
</gene>
<dbReference type="GO" id="GO:0016462">
    <property type="term" value="F:pyrophosphatase activity"/>
    <property type="evidence" value="ECO:0007669"/>
    <property type="project" value="TreeGrafter"/>
</dbReference>
<dbReference type="InterPro" id="IPR043129">
    <property type="entry name" value="ATPase_NBD"/>
</dbReference>
<evidence type="ECO:0000256" key="1">
    <source>
        <dbReference type="ARBA" id="ARBA00007381"/>
    </source>
</evidence>
<evidence type="ECO:0000313" key="3">
    <source>
        <dbReference type="EMBL" id="PZE18334.1"/>
    </source>
</evidence>
<comment type="similarity">
    <text evidence="1">Belongs to the heat shock protein 70 family.</text>
</comment>
<dbReference type="SUPFAM" id="SSF53067">
    <property type="entry name" value="Actin-like ATPase domain"/>
    <property type="match status" value="2"/>
</dbReference>
<comment type="caution">
    <text evidence="3">The sequence shown here is derived from an EMBL/GenBank/DDBJ whole genome shotgun (WGS) entry which is preliminary data.</text>
</comment>
<dbReference type="PANTHER" id="PTHR30005:SF0">
    <property type="entry name" value="RETROGRADE REGULATION PROTEIN 2"/>
    <property type="match status" value="1"/>
</dbReference>
<dbReference type="PROSITE" id="PS00329">
    <property type="entry name" value="HSP70_2"/>
    <property type="match status" value="1"/>
</dbReference>
<dbReference type="InterPro" id="IPR003695">
    <property type="entry name" value="Ppx_GppA_N"/>
</dbReference>
<dbReference type="CDD" id="cd24006">
    <property type="entry name" value="ASKHA_NBD_PPX_GppA"/>
    <property type="match status" value="1"/>
</dbReference>
<dbReference type="Gene3D" id="3.30.420.150">
    <property type="entry name" value="Exopolyphosphatase. Domain 2"/>
    <property type="match status" value="1"/>
</dbReference>
<evidence type="ECO:0000313" key="4">
    <source>
        <dbReference type="Proteomes" id="UP000249248"/>
    </source>
</evidence>
<dbReference type="InterPro" id="IPR018181">
    <property type="entry name" value="Heat_shock_70_CS"/>
</dbReference>
<organism evidence="3 4">
    <name type="scientific">Putridiphycobacter roseus</name>
    <dbReference type="NCBI Taxonomy" id="2219161"/>
    <lineage>
        <taxon>Bacteria</taxon>
        <taxon>Pseudomonadati</taxon>
        <taxon>Bacteroidota</taxon>
        <taxon>Flavobacteriia</taxon>
        <taxon>Flavobacteriales</taxon>
        <taxon>Crocinitomicaceae</taxon>
        <taxon>Putridiphycobacter</taxon>
    </lineage>
</organism>
<proteinExistence type="inferred from homology"/>
<name>A0A2W1N385_9FLAO</name>
<evidence type="ECO:0000259" key="2">
    <source>
        <dbReference type="Pfam" id="PF02541"/>
    </source>
</evidence>
<reference evidence="3 4" key="1">
    <citation type="submission" date="2018-06" db="EMBL/GenBank/DDBJ databases">
        <title>The draft genome sequence of Crocinitomix sp. SM1701.</title>
        <authorList>
            <person name="Zhang X."/>
        </authorList>
    </citation>
    <scope>NUCLEOTIDE SEQUENCE [LARGE SCALE GENOMIC DNA]</scope>
    <source>
        <strain evidence="3 4">SM1701</strain>
    </source>
</reference>
<keyword evidence="4" id="KW-1185">Reference proteome</keyword>
<dbReference type="Gene3D" id="3.30.420.40">
    <property type="match status" value="1"/>
</dbReference>
<dbReference type="Proteomes" id="UP000249248">
    <property type="component" value="Unassembled WGS sequence"/>
</dbReference>
<dbReference type="InterPro" id="IPR050273">
    <property type="entry name" value="GppA/Ppx_hydrolase"/>
</dbReference>